<keyword evidence="5" id="KW-0175">Coiled coil</keyword>
<evidence type="ECO:0000256" key="1">
    <source>
        <dbReference type="ARBA" id="ARBA00022723"/>
    </source>
</evidence>
<keyword evidence="9" id="KW-1185">Reference proteome</keyword>
<evidence type="ECO:0000256" key="2">
    <source>
        <dbReference type="ARBA" id="ARBA00022771"/>
    </source>
</evidence>
<accession>A0ABQ7X7N6</accession>
<feature type="compositionally biased region" description="Polar residues" evidence="6">
    <location>
        <begin position="110"/>
        <end position="128"/>
    </location>
</feature>
<evidence type="ECO:0000256" key="4">
    <source>
        <dbReference type="PROSITE-ProRule" id="PRU01343"/>
    </source>
</evidence>
<keyword evidence="3" id="KW-0862">Zinc</keyword>
<feature type="compositionally biased region" description="Polar residues" evidence="6">
    <location>
        <begin position="488"/>
        <end position="517"/>
    </location>
</feature>
<feature type="compositionally biased region" description="Basic and acidic residues" evidence="6">
    <location>
        <begin position="244"/>
        <end position="283"/>
    </location>
</feature>
<evidence type="ECO:0000256" key="5">
    <source>
        <dbReference type="SAM" id="Coils"/>
    </source>
</evidence>
<name>A0ABQ7X7N6_BRANA</name>
<feature type="coiled-coil region" evidence="5">
    <location>
        <begin position="650"/>
        <end position="680"/>
    </location>
</feature>
<keyword evidence="2 4" id="KW-0863">Zinc-finger</keyword>
<feature type="compositionally biased region" description="Polar residues" evidence="6">
    <location>
        <begin position="136"/>
        <end position="145"/>
    </location>
</feature>
<dbReference type="PANTHER" id="PTHR47026">
    <property type="entry name" value="PIGMENTOSA GTPASE REGULATOR-LIKE PROTEIN, PUTATIVE-RELATED"/>
    <property type="match status" value="1"/>
</dbReference>
<gene>
    <name evidence="8" type="ORF">HID58_094320</name>
</gene>
<feature type="region of interest" description="Disordered" evidence="6">
    <location>
        <begin position="487"/>
        <end position="517"/>
    </location>
</feature>
<feature type="compositionally biased region" description="Basic and acidic residues" evidence="6">
    <location>
        <begin position="161"/>
        <end position="171"/>
    </location>
</feature>
<proteinExistence type="predicted"/>
<organism evidence="8 9">
    <name type="scientific">Brassica napus</name>
    <name type="common">Rape</name>
    <dbReference type="NCBI Taxonomy" id="3708"/>
    <lineage>
        <taxon>Eukaryota</taxon>
        <taxon>Viridiplantae</taxon>
        <taxon>Streptophyta</taxon>
        <taxon>Embryophyta</taxon>
        <taxon>Tracheophyta</taxon>
        <taxon>Spermatophyta</taxon>
        <taxon>Magnoliopsida</taxon>
        <taxon>eudicotyledons</taxon>
        <taxon>Gunneridae</taxon>
        <taxon>Pentapetalae</taxon>
        <taxon>rosids</taxon>
        <taxon>malvids</taxon>
        <taxon>Brassicales</taxon>
        <taxon>Brassicaceae</taxon>
        <taxon>Brassiceae</taxon>
        <taxon>Brassica</taxon>
    </lineage>
</organism>
<protein>
    <recommendedName>
        <fullName evidence="7">GRF-type domain-containing protein</fullName>
    </recommendedName>
</protein>
<feature type="region of interest" description="Disordered" evidence="6">
    <location>
        <begin position="212"/>
        <end position="283"/>
    </location>
</feature>
<evidence type="ECO:0000256" key="6">
    <source>
        <dbReference type="SAM" id="MobiDB-lite"/>
    </source>
</evidence>
<comment type="caution">
    <text evidence="8">The sequence shown here is derived from an EMBL/GenBank/DDBJ whole genome shotgun (WGS) entry which is preliminary data.</text>
</comment>
<keyword evidence="1" id="KW-0479">Metal-binding</keyword>
<dbReference type="EMBL" id="JAGKQM010001361">
    <property type="protein sequence ID" value="KAH0851987.1"/>
    <property type="molecule type" value="Genomic_DNA"/>
</dbReference>
<sequence length="743" mass="83193">MVVSSNLRNRILWYISRLCSEFFEYLKEKESAKEKGHSEAVLLNIVAHLEKLDRKFDSRLTEYDTKFGSFSQGLLDTIGDTVKTTVEERLRVLGVSNSSQPESQHVMVSEDNQQPESNSGQPDGQNVMVSEDNRQPDSNSSQPASKTPIDKQSEDSQPQKTPDKGQSEKNLADDIAKADAKGMGAKLNSKVVRDKAAGVKKNLDSAFGNADATNADLVSDSPDKEPPFGRGCRGLGKRNNLATDLERNEAELKKKQKQEEAELKRKKKQEEAELKKKQKKEEAETLKSILTMSSSSFTSGNYYRRRRNTERGTPKECWCGAPSDIFTSGSETNPGRLYYCCAKGYHKSHLFKWADECLVEEVEDIKAVINGMNRDISELRVNVGRLANGVKTESERKGGECLSESRCLRNVVVCVAGMAILCYYYFSLSHSGNNASLMAIASTLDKLSSKFDLMDARFKKPLVDQKSIDDMVKVAVEERLKVMGIGKNPQNKENLSNVAADQQPEPLSSPQPNTQQKSVCSPLLAETLGKDMGPRNNLSNELDKERGMKKTLAKEFGTHAEDEGANVLDFLYVSPEKATKAEDLRRRSTRNRTIKDEDAEDKKKAVQAETVLKKKEKAAAKRKAAASMKQKQHELKKPKQVELMNEEQAELKNQEQAELMNEELAELKNQEADNEKIKNITTPRANVKRCKVEDSVEDSEFAVMTDEVLTEENEILPESPMASQELIRSAIVKEYREKTSAFT</sequence>
<evidence type="ECO:0000313" key="8">
    <source>
        <dbReference type="EMBL" id="KAH0851987.1"/>
    </source>
</evidence>
<feature type="region of interest" description="Disordered" evidence="6">
    <location>
        <begin position="94"/>
        <end position="171"/>
    </location>
</feature>
<reference evidence="8 9" key="1">
    <citation type="submission" date="2021-05" db="EMBL/GenBank/DDBJ databases">
        <title>Genome Assembly of Synthetic Allotetraploid Brassica napus Reveals Homoeologous Exchanges between Subgenomes.</title>
        <authorList>
            <person name="Davis J.T."/>
        </authorList>
    </citation>
    <scope>NUCLEOTIDE SEQUENCE [LARGE SCALE GENOMIC DNA]</scope>
    <source>
        <strain evidence="9">cv. Da-Ae</strain>
        <tissue evidence="8">Seedling</tissue>
    </source>
</reference>
<evidence type="ECO:0000313" key="9">
    <source>
        <dbReference type="Proteomes" id="UP000824890"/>
    </source>
</evidence>
<evidence type="ECO:0000256" key="3">
    <source>
        <dbReference type="ARBA" id="ARBA00022833"/>
    </source>
</evidence>
<dbReference type="PROSITE" id="PS51999">
    <property type="entry name" value="ZF_GRF"/>
    <property type="match status" value="1"/>
</dbReference>
<evidence type="ECO:0000259" key="7">
    <source>
        <dbReference type="PROSITE" id="PS51999"/>
    </source>
</evidence>
<dbReference type="InterPro" id="IPR010666">
    <property type="entry name" value="Znf_GRF"/>
</dbReference>
<dbReference type="PANTHER" id="PTHR47026:SF2">
    <property type="entry name" value="FLAGELLAR ASSOCIATED PROTEIN"/>
    <property type="match status" value="1"/>
</dbReference>
<feature type="domain" description="GRF-type" evidence="7">
    <location>
        <begin position="317"/>
        <end position="357"/>
    </location>
</feature>
<dbReference type="Proteomes" id="UP000824890">
    <property type="component" value="Unassembled WGS sequence"/>
</dbReference>